<organism evidence="16 17">
    <name type="scientific">Sphingobium boeckii</name>
    <dbReference type="NCBI Taxonomy" id="1082345"/>
    <lineage>
        <taxon>Bacteria</taxon>
        <taxon>Pseudomonadati</taxon>
        <taxon>Pseudomonadota</taxon>
        <taxon>Alphaproteobacteria</taxon>
        <taxon>Sphingomonadales</taxon>
        <taxon>Sphingomonadaceae</taxon>
        <taxon>Sphingobium</taxon>
    </lineage>
</organism>
<dbReference type="RefSeq" id="WP_184018422.1">
    <property type="nucleotide sequence ID" value="NZ_JACIJC010000003.1"/>
</dbReference>
<dbReference type="Pfam" id="PF00593">
    <property type="entry name" value="TonB_dep_Rec_b-barrel"/>
    <property type="match status" value="1"/>
</dbReference>
<evidence type="ECO:0000256" key="11">
    <source>
        <dbReference type="PROSITE-ProRule" id="PRU01360"/>
    </source>
</evidence>
<keyword evidence="7" id="KW-0406">Ion transport</keyword>
<keyword evidence="13" id="KW-0732">Signal</keyword>
<evidence type="ECO:0000256" key="9">
    <source>
        <dbReference type="ARBA" id="ARBA00023136"/>
    </source>
</evidence>
<comment type="similarity">
    <text evidence="11 12">Belongs to the TonB-dependent receptor family.</text>
</comment>
<evidence type="ECO:0000259" key="14">
    <source>
        <dbReference type="Pfam" id="PF00593"/>
    </source>
</evidence>
<dbReference type="Proteomes" id="UP000549617">
    <property type="component" value="Unassembled WGS sequence"/>
</dbReference>
<keyword evidence="9 11" id="KW-0472">Membrane</keyword>
<dbReference type="GO" id="GO:0009279">
    <property type="term" value="C:cell outer membrane"/>
    <property type="evidence" value="ECO:0007669"/>
    <property type="project" value="UniProtKB-SubCell"/>
</dbReference>
<dbReference type="InterPro" id="IPR039426">
    <property type="entry name" value="TonB-dep_rcpt-like"/>
</dbReference>
<dbReference type="InterPro" id="IPR036942">
    <property type="entry name" value="Beta-barrel_TonB_sf"/>
</dbReference>
<evidence type="ECO:0000313" key="17">
    <source>
        <dbReference type="Proteomes" id="UP000549617"/>
    </source>
</evidence>
<sequence>MKKSAFRKSMFQGLSSVAMCTAFLASGGVEAQTSQTAVGEDEVYSGEILVTARRKEENLLDTPVAIAAFSGDELAARNIVNLQDLSQSVPGANVVNQASNGGRSDRSFQAISLRGIAPTTGNLQTVSVFIDGVPVSSPVALQTITSPERIEIIKGPQSAYFGRQTFAGAINVVNKLPSEELTGSISGMVGTRANYDAIVELSGPILGEKLGFRVVARANGKHGSYKNYADPNTTLGNQTTKTGSLLLVAKPTENFTAKLFGFMVENKDGAPAQGLISATTIRDDSGALVSISQSNCVVNGNPFICGTAPKLSPYTPAQSIPTPSFLASLRNPAGRLIDPADGPQNLGLVSRTYHAHLGLDWEIGDTGLTVSSLTGYNKTWYSEVADSDNLGSTNFDAANAGGYGAFVLIDSVQRDYSQELRVTLENGGPFHATVGASYLDMKSQGSFGPNSGLRVNNGLLMNASGKSGARTFGAFFGLGYDISEKFSVNFDGRYQVDRIASYAGPAGTTISAGNAQILGVTPGRYEYDDKVVGAVYKNFAPRVIVQYKPNTDTMMYASYSKGINPGVFNTTLLTQRPEALPVAQANNIGVVVSPEKLDNYEVGFKGTTLDNKLTYQIAAFYALWTNQINQQQFRYTSGTPATEFSFVVSSNTGRTVLKGAEIDLGFRLARGLTLDLGGAYIDSEISNAANGPISNLTGLFGFKGNQTPLVSKWSGTAAVEYVTALIPQKNVDLIGRVDFTYKSGAYADISNLLKGPDVTNVNVTLGVQTERFSLQGFVTNLFNSEAYYSLITQTLSAPAAFTRTVPSGAYAQLRDLRTFGLKGSIKF</sequence>
<evidence type="ECO:0000256" key="6">
    <source>
        <dbReference type="ARBA" id="ARBA00023004"/>
    </source>
</evidence>
<feature type="domain" description="TonB-dependent receptor-like beta-barrel" evidence="14">
    <location>
        <begin position="331"/>
        <end position="781"/>
    </location>
</feature>
<accession>A0A7W9EG04</accession>
<evidence type="ECO:0000256" key="5">
    <source>
        <dbReference type="ARBA" id="ARBA00022692"/>
    </source>
</evidence>
<keyword evidence="8 12" id="KW-0798">TonB box</keyword>
<dbReference type="GO" id="GO:0006826">
    <property type="term" value="P:iron ion transport"/>
    <property type="evidence" value="ECO:0007669"/>
    <property type="project" value="UniProtKB-KW"/>
</dbReference>
<evidence type="ECO:0000256" key="7">
    <source>
        <dbReference type="ARBA" id="ARBA00023065"/>
    </source>
</evidence>
<evidence type="ECO:0000256" key="4">
    <source>
        <dbReference type="ARBA" id="ARBA00022496"/>
    </source>
</evidence>
<keyword evidence="4" id="KW-0410">Iron transport</keyword>
<keyword evidence="3 11" id="KW-1134">Transmembrane beta strand</keyword>
<dbReference type="InterPro" id="IPR000531">
    <property type="entry name" value="Beta-barrel_TonB"/>
</dbReference>
<keyword evidence="10 11" id="KW-0998">Cell outer membrane</keyword>
<evidence type="ECO:0000256" key="3">
    <source>
        <dbReference type="ARBA" id="ARBA00022452"/>
    </source>
</evidence>
<feature type="chain" id="PRO_5031106393" evidence="13">
    <location>
        <begin position="32"/>
        <end position="827"/>
    </location>
</feature>
<reference evidence="16 17" key="1">
    <citation type="submission" date="2020-08" db="EMBL/GenBank/DDBJ databases">
        <title>Genomic Encyclopedia of Type Strains, Phase IV (KMG-IV): sequencing the most valuable type-strain genomes for metagenomic binning, comparative biology and taxonomic classification.</title>
        <authorList>
            <person name="Goeker M."/>
        </authorList>
    </citation>
    <scope>NUCLEOTIDE SEQUENCE [LARGE SCALE GENOMIC DNA]</scope>
    <source>
        <strain evidence="16 17">DSM 25079</strain>
    </source>
</reference>
<evidence type="ECO:0000313" key="16">
    <source>
        <dbReference type="EMBL" id="MBB5686256.1"/>
    </source>
</evidence>
<dbReference type="PROSITE" id="PS52016">
    <property type="entry name" value="TONB_DEPENDENT_REC_3"/>
    <property type="match status" value="1"/>
</dbReference>
<keyword evidence="2 11" id="KW-0813">Transport</keyword>
<protein>
    <submittedName>
        <fullName evidence="16">Iron complex outermembrane receptor protein</fullName>
    </submittedName>
</protein>
<evidence type="ECO:0000256" key="2">
    <source>
        <dbReference type="ARBA" id="ARBA00022448"/>
    </source>
</evidence>
<evidence type="ECO:0000256" key="1">
    <source>
        <dbReference type="ARBA" id="ARBA00004571"/>
    </source>
</evidence>
<comment type="subcellular location">
    <subcellularLocation>
        <location evidence="1 11">Cell outer membrane</location>
        <topology evidence="1 11">Multi-pass membrane protein</topology>
    </subcellularLocation>
</comment>
<proteinExistence type="inferred from homology"/>
<name>A0A7W9EG04_9SPHN</name>
<keyword evidence="5 11" id="KW-0812">Transmembrane</keyword>
<feature type="domain" description="TonB-dependent receptor plug" evidence="15">
    <location>
        <begin position="59"/>
        <end position="169"/>
    </location>
</feature>
<keyword evidence="6" id="KW-0408">Iron</keyword>
<dbReference type="InterPro" id="IPR012910">
    <property type="entry name" value="Plug_dom"/>
</dbReference>
<keyword evidence="16" id="KW-0675">Receptor</keyword>
<dbReference type="AlphaFoldDB" id="A0A7W9EG04"/>
<evidence type="ECO:0000256" key="13">
    <source>
        <dbReference type="SAM" id="SignalP"/>
    </source>
</evidence>
<evidence type="ECO:0000256" key="10">
    <source>
        <dbReference type="ARBA" id="ARBA00023237"/>
    </source>
</evidence>
<dbReference type="PANTHER" id="PTHR32552:SF81">
    <property type="entry name" value="TONB-DEPENDENT OUTER MEMBRANE RECEPTOR"/>
    <property type="match status" value="1"/>
</dbReference>
<dbReference type="SUPFAM" id="SSF56935">
    <property type="entry name" value="Porins"/>
    <property type="match status" value="1"/>
</dbReference>
<comment type="caution">
    <text evidence="16">The sequence shown here is derived from an EMBL/GenBank/DDBJ whole genome shotgun (WGS) entry which is preliminary data.</text>
</comment>
<dbReference type="Gene3D" id="2.40.170.20">
    <property type="entry name" value="TonB-dependent receptor, beta-barrel domain"/>
    <property type="match status" value="2"/>
</dbReference>
<evidence type="ECO:0000259" key="15">
    <source>
        <dbReference type="Pfam" id="PF07715"/>
    </source>
</evidence>
<dbReference type="EMBL" id="JACIJC010000003">
    <property type="protein sequence ID" value="MBB5686256.1"/>
    <property type="molecule type" value="Genomic_DNA"/>
</dbReference>
<dbReference type="Pfam" id="PF07715">
    <property type="entry name" value="Plug"/>
    <property type="match status" value="1"/>
</dbReference>
<keyword evidence="17" id="KW-1185">Reference proteome</keyword>
<dbReference type="PANTHER" id="PTHR32552">
    <property type="entry name" value="FERRICHROME IRON RECEPTOR-RELATED"/>
    <property type="match status" value="1"/>
</dbReference>
<feature type="signal peptide" evidence="13">
    <location>
        <begin position="1"/>
        <end position="31"/>
    </location>
</feature>
<gene>
    <name evidence="16" type="ORF">FHS49_002272</name>
</gene>
<evidence type="ECO:0000256" key="12">
    <source>
        <dbReference type="RuleBase" id="RU003357"/>
    </source>
</evidence>
<evidence type="ECO:0000256" key="8">
    <source>
        <dbReference type="ARBA" id="ARBA00023077"/>
    </source>
</evidence>